<reference evidence="3 4" key="1">
    <citation type="journal article" date="2012" name="J. Bacteriol.">
        <title>Draft genome sequence of Methanobacterium formicicum DSM 3637, an archaebacterium isolated from the methane producer amoeba Pelomyxa palustris.</title>
        <authorList>
            <person name="Gutierrez G."/>
        </authorList>
    </citation>
    <scope>NUCLEOTIDE SEQUENCE [LARGE SCALE GENOMIC DNA]</scope>
    <source>
        <strain evidence="4">DSM 3637 / PP1</strain>
    </source>
</reference>
<dbReference type="InterPro" id="IPR047964">
    <property type="entry name" value="EFR1-like"/>
</dbReference>
<proteinExistence type="predicted"/>
<evidence type="ECO:0000259" key="1">
    <source>
        <dbReference type="PROSITE" id="PS50902"/>
    </source>
</evidence>
<gene>
    <name evidence="3" type="ORF">A994_12176</name>
</gene>
<dbReference type="SUPFAM" id="SSF52218">
    <property type="entry name" value="Flavoproteins"/>
    <property type="match status" value="1"/>
</dbReference>
<dbReference type="AlphaFoldDB" id="K2R0R3"/>
<dbReference type="PROSITE" id="PS51379">
    <property type="entry name" value="4FE4S_FER_2"/>
    <property type="match status" value="1"/>
</dbReference>
<evidence type="ECO:0000259" key="2">
    <source>
        <dbReference type="PROSITE" id="PS51379"/>
    </source>
</evidence>
<dbReference type="SUPFAM" id="SSF54862">
    <property type="entry name" value="4Fe-4S ferredoxins"/>
    <property type="match status" value="1"/>
</dbReference>
<dbReference type="PATRIC" id="fig|1204725.3.peg.2446"/>
<dbReference type="Proteomes" id="UP000007360">
    <property type="component" value="Unassembled WGS sequence"/>
</dbReference>
<dbReference type="InterPro" id="IPR017896">
    <property type="entry name" value="4Fe4S_Fe-S-bd"/>
</dbReference>
<dbReference type="RefSeq" id="WP_004031963.1">
    <property type="nucleotide sequence ID" value="NZ_AMPO01000013.1"/>
</dbReference>
<name>K2R0R3_METFP</name>
<dbReference type="NCBIfam" id="NF038196">
    <property type="entry name" value="ferrodoxin_EFR1"/>
    <property type="match status" value="2"/>
</dbReference>
<dbReference type="PROSITE" id="PS50902">
    <property type="entry name" value="FLAVODOXIN_LIKE"/>
    <property type="match status" value="1"/>
</dbReference>
<protein>
    <submittedName>
        <fullName evidence="3">Iron-sulfur protein</fullName>
    </submittedName>
</protein>
<dbReference type="Gene3D" id="3.30.70.20">
    <property type="match status" value="1"/>
</dbReference>
<accession>K2R0R3</accession>
<feature type="domain" description="Flavodoxin-like" evidence="1">
    <location>
        <begin position="4"/>
        <end position="142"/>
    </location>
</feature>
<keyword evidence="4" id="KW-1185">Reference proteome</keyword>
<dbReference type="InterPro" id="IPR029039">
    <property type="entry name" value="Flavoprotein-like_sf"/>
</dbReference>
<dbReference type="InterPro" id="IPR008254">
    <property type="entry name" value="Flavodoxin/NO_synth"/>
</dbReference>
<dbReference type="OrthoDB" id="2837at2157"/>
<organism evidence="3 4">
    <name type="scientific">Methanobacterium formicicum (strain DSM 3637 / PP1)</name>
    <dbReference type="NCBI Taxonomy" id="1204725"/>
    <lineage>
        <taxon>Archaea</taxon>
        <taxon>Methanobacteriati</taxon>
        <taxon>Methanobacteriota</taxon>
        <taxon>Methanomada group</taxon>
        <taxon>Methanobacteria</taxon>
        <taxon>Methanobacteriales</taxon>
        <taxon>Methanobacteriaceae</taxon>
        <taxon>Methanobacterium</taxon>
    </lineage>
</organism>
<dbReference type="EMBL" id="AMPO01000013">
    <property type="protein sequence ID" value="EKF84767.1"/>
    <property type="molecule type" value="Genomic_DNA"/>
</dbReference>
<dbReference type="Gene3D" id="3.40.50.360">
    <property type="match status" value="1"/>
</dbReference>
<evidence type="ECO:0000313" key="3">
    <source>
        <dbReference type="EMBL" id="EKF84767.1"/>
    </source>
</evidence>
<sequence length="287" mass="32688">MNKTEIYYFSGTGNSLVVARDLAKRMEGNLISITSVMDKKRITTDADVIGIVFPVYYLGTVNIPLVVQRFVMKLDEISTKYIFAVCTYGGGSGSTLKILDEMIKARGGHLASGFGVQMPQNAFRKPFENKTKLYNNWKEKKLDFIQGRVQEKNEGGFDRDGPFIKLFLNILSVMMNNHYLKPFFINPMKSTAKLSKDADLTMDEIIPLMDRSYHTDEHCTGCQTCLNVCKVHNIEMVDNKPEWQHHCENCLACIKWCPQQAIHGYGELPKSYHHPEVKISDMTTPKK</sequence>
<evidence type="ECO:0000313" key="4">
    <source>
        <dbReference type="Proteomes" id="UP000007360"/>
    </source>
</evidence>
<feature type="domain" description="4Fe-4S ferredoxin-type" evidence="2">
    <location>
        <begin position="210"/>
        <end position="239"/>
    </location>
</feature>
<dbReference type="GO" id="GO:0010181">
    <property type="term" value="F:FMN binding"/>
    <property type="evidence" value="ECO:0007669"/>
    <property type="project" value="InterPro"/>
</dbReference>
<comment type="caution">
    <text evidence="3">The sequence shown here is derived from an EMBL/GenBank/DDBJ whole genome shotgun (WGS) entry which is preliminary data.</text>
</comment>